<evidence type="ECO:0000313" key="1">
    <source>
        <dbReference type="EMBL" id="ASY64922.1"/>
    </source>
</evidence>
<organism evidence="1 2">
    <name type="scientific">Sinorhizobium sojae CCBAU 05684</name>
    <dbReference type="NCBI Taxonomy" id="716928"/>
    <lineage>
        <taxon>Bacteria</taxon>
        <taxon>Pseudomonadati</taxon>
        <taxon>Pseudomonadota</taxon>
        <taxon>Alphaproteobacteria</taxon>
        <taxon>Hyphomicrobiales</taxon>
        <taxon>Rhizobiaceae</taxon>
        <taxon>Sinorhizobium/Ensifer group</taxon>
        <taxon>Sinorhizobium</taxon>
    </lineage>
</organism>
<dbReference type="AlphaFoldDB" id="A0A249PGS0"/>
<dbReference type="KEGG" id="esj:SJ05684_c35060"/>
<accession>A0A249PGS0</accession>
<proteinExistence type="predicted"/>
<protein>
    <submittedName>
        <fullName evidence="1">Uncharacterized protein</fullName>
    </submittedName>
</protein>
<evidence type="ECO:0000313" key="2">
    <source>
        <dbReference type="Proteomes" id="UP000217211"/>
    </source>
</evidence>
<dbReference type="Proteomes" id="UP000217211">
    <property type="component" value="Chromosome"/>
</dbReference>
<keyword evidence="2" id="KW-1185">Reference proteome</keyword>
<gene>
    <name evidence="1" type="ORF">SJ05684_c35060</name>
</gene>
<dbReference type="EMBL" id="CP023067">
    <property type="protein sequence ID" value="ASY64922.1"/>
    <property type="molecule type" value="Genomic_DNA"/>
</dbReference>
<name>A0A249PGS0_9HYPH</name>
<reference evidence="1 2" key="1">
    <citation type="submission" date="2017-08" db="EMBL/GenBank/DDBJ databases">
        <title>Multipartite genome sequences of Sinorhizobium species nodulating soybeans.</title>
        <authorList>
            <person name="Tian C.F."/>
        </authorList>
    </citation>
    <scope>NUCLEOTIDE SEQUENCE [LARGE SCALE GENOMIC DNA]</scope>
    <source>
        <strain evidence="1 2">CCBAU 05684</strain>
    </source>
</reference>
<sequence>MPAPRALELTDIHHNLALVHRRLARSNRLARGAASMSLEMGAFIRASSKAPPRQWK</sequence>